<dbReference type="PANTHER" id="PTHR11079">
    <property type="entry name" value="CYTOSINE DEAMINASE FAMILY MEMBER"/>
    <property type="match status" value="1"/>
</dbReference>
<dbReference type="GO" id="GO:0005737">
    <property type="term" value="C:cytoplasm"/>
    <property type="evidence" value="ECO:0007669"/>
    <property type="project" value="TreeGrafter"/>
</dbReference>
<evidence type="ECO:0000313" key="4">
    <source>
        <dbReference type="EMBL" id="KAK2561855.1"/>
    </source>
</evidence>
<dbReference type="Proteomes" id="UP001249851">
    <property type="component" value="Unassembled WGS sequence"/>
</dbReference>
<organism evidence="4 5">
    <name type="scientific">Acropora cervicornis</name>
    <name type="common">Staghorn coral</name>
    <dbReference type="NCBI Taxonomy" id="6130"/>
    <lineage>
        <taxon>Eukaryota</taxon>
        <taxon>Metazoa</taxon>
        <taxon>Cnidaria</taxon>
        <taxon>Anthozoa</taxon>
        <taxon>Hexacorallia</taxon>
        <taxon>Scleractinia</taxon>
        <taxon>Astrocoeniina</taxon>
        <taxon>Acroporidae</taxon>
        <taxon>Acropora</taxon>
    </lineage>
</organism>
<accession>A0AAD9QIE2</accession>
<dbReference type="AlphaFoldDB" id="A0AAD9QIE2"/>
<dbReference type="PROSITE" id="PS51747">
    <property type="entry name" value="CYT_DCMP_DEAMINASES_2"/>
    <property type="match status" value="1"/>
</dbReference>
<evidence type="ECO:0000259" key="3">
    <source>
        <dbReference type="PROSITE" id="PS51747"/>
    </source>
</evidence>
<protein>
    <submittedName>
        <fullName evidence="4">Inactive tRNA-specific adenosine deaminase-like protein 3</fullName>
    </submittedName>
</protein>
<dbReference type="Gene3D" id="3.40.140.10">
    <property type="entry name" value="Cytidine Deaminase, domain 2"/>
    <property type="match status" value="1"/>
</dbReference>
<evidence type="ECO:0000313" key="5">
    <source>
        <dbReference type="Proteomes" id="UP001249851"/>
    </source>
</evidence>
<keyword evidence="5" id="KW-1185">Reference proteome</keyword>
<dbReference type="CDD" id="cd01285">
    <property type="entry name" value="nucleoside_deaminase"/>
    <property type="match status" value="1"/>
</dbReference>
<dbReference type="Pfam" id="PF00383">
    <property type="entry name" value="dCMP_cyt_deam_1"/>
    <property type="match status" value="1"/>
</dbReference>
<name>A0AAD9QIE2_ACRCE</name>
<reference evidence="4" key="2">
    <citation type="journal article" date="2023" name="Science">
        <title>Genomic signatures of disease resistance in endangered staghorn corals.</title>
        <authorList>
            <person name="Vollmer S.V."/>
            <person name="Selwyn J.D."/>
            <person name="Despard B.A."/>
            <person name="Roesel C.L."/>
        </authorList>
    </citation>
    <scope>NUCLEOTIDE SEQUENCE</scope>
    <source>
        <strain evidence="4">K2</strain>
    </source>
</reference>
<dbReference type="GO" id="GO:0008033">
    <property type="term" value="P:tRNA processing"/>
    <property type="evidence" value="ECO:0007669"/>
    <property type="project" value="UniProtKB-KW"/>
</dbReference>
<dbReference type="GO" id="GO:0052717">
    <property type="term" value="F:tRNA-specific adenosine-34 deaminase activity"/>
    <property type="evidence" value="ECO:0007669"/>
    <property type="project" value="TreeGrafter"/>
</dbReference>
<comment type="caution">
    <text evidence="4">The sequence shown here is derived from an EMBL/GenBank/DDBJ whole genome shotgun (WGS) entry which is preliminary data.</text>
</comment>
<comment type="similarity">
    <text evidence="2">Belongs to the cytidine and deoxycytidylate deaminase family. ADAT3 subfamily.</text>
</comment>
<sequence length="389" mass="44239">MTEEPSEKKARVEEFTGSCQRNKVIPRAVLADEYTRQFETVEAFAANIENKTQTSELIRKLNDAFPLKKLGHLKRVRCVKTEKDSVIQIILHEKEQDLDLRNTLVEQLEQHNIKADSLGQPFVVHVAKHPPLTRNQFTKASVCWPVNFHEDKYISKVIRGELFSDIEVLLIEKFMRMAVKAAQNSDSEEFAVGAVIVNPQTDHPIAISHDLRCTGHPLQHAVMVCIDLVAHGQHAGAWELNCQATDGTWALKEPNKQQIEQNLNSVDCNTCLHEHNTSVSRSSSRDPHKFTNNVEEKKESLPYLCTGYDLYTTREPCVMCAMALLHSRIRRVFYGCADNVQGALGSRYKIHTQTGLNHHFEVFYGILEDDCRHLLPNCEKGFVEKVKTA</sequence>
<dbReference type="EMBL" id="JARQWQ010000031">
    <property type="protein sequence ID" value="KAK2561855.1"/>
    <property type="molecule type" value="Genomic_DNA"/>
</dbReference>
<proteinExistence type="inferred from homology"/>
<dbReference type="PANTHER" id="PTHR11079:SF156">
    <property type="entry name" value="INACTIVE TRNA-SPECIFIC ADENOSINE DEAMINASE-LIKE PROTEIN 3-RELATED"/>
    <property type="match status" value="1"/>
</dbReference>
<dbReference type="InterPro" id="IPR002125">
    <property type="entry name" value="CMP_dCMP_dom"/>
</dbReference>
<dbReference type="SUPFAM" id="SSF53927">
    <property type="entry name" value="Cytidine deaminase-like"/>
    <property type="match status" value="1"/>
</dbReference>
<gene>
    <name evidence="4" type="ORF">P5673_015246</name>
</gene>
<evidence type="ECO:0000256" key="1">
    <source>
        <dbReference type="ARBA" id="ARBA00022694"/>
    </source>
</evidence>
<keyword evidence="1" id="KW-0819">tRNA processing</keyword>
<dbReference type="InterPro" id="IPR016193">
    <property type="entry name" value="Cytidine_deaminase-like"/>
</dbReference>
<reference evidence="4" key="1">
    <citation type="journal article" date="2023" name="G3 (Bethesda)">
        <title>Whole genome assembly and annotation of the endangered Caribbean coral Acropora cervicornis.</title>
        <authorList>
            <person name="Selwyn J.D."/>
            <person name="Vollmer S.V."/>
        </authorList>
    </citation>
    <scope>NUCLEOTIDE SEQUENCE</scope>
    <source>
        <strain evidence="4">K2</strain>
    </source>
</reference>
<evidence type="ECO:0000256" key="2">
    <source>
        <dbReference type="ARBA" id="ARBA00038160"/>
    </source>
</evidence>
<dbReference type="GO" id="GO:0005634">
    <property type="term" value="C:nucleus"/>
    <property type="evidence" value="ECO:0007669"/>
    <property type="project" value="TreeGrafter"/>
</dbReference>
<feature type="domain" description="CMP/dCMP-type deaminase" evidence="3">
    <location>
        <begin position="169"/>
        <end position="363"/>
    </location>
</feature>